<protein>
    <submittedName>
        <fullName evidence="11">Phospholipase B-like protein B</fullName>
    </submittedName>
</protein>
<feature type="transmembrane region" description="Helical" evidence="9">
    <location>
        <begin position="4634"/>
        <end position="4658"/>
    </location>
</feature>
<reference evidence="11 12" key="1">
    <citation type="submission" date="2024-02" db="EMBL/GenBank/DDBJ databases">
        <authorList>
            <person name="Chen Y."/>
            <person name="Shah S."/>
            <person name="Dougan E. K."/>
            <person name="Thang M."/>
            <person name="Chan C."/>
        </authorList>
    </citation>
    <scope>NUCLEOTIDE SEQUENCE [LARGE SCALE GENOMIC DNA]</scope>
</reference>
<evidence type="ECO:0000256" key="9">
    <source>
        <dbReference type="SAM" id="Phobius"/>
    </source>
</evidence>
<dbReference type="PANTHER" id="PTHR12370:SF3">
    <property type="entry name" value="PHOSPHOLIPASE B-LIKE 2-RELATED"/>
    <property type="match status" value="1"/>
</dbReference>
<comment type="caution">
    <text evidence="11">The sequence shown here is derived from an EMBL/GenBank/DDBJ whole genome shotgun (WGS) entry which is preliminary data.</text>
</comment>
<keyword evidence="5" id="KW-0443">Lipid metabolism</keyword>
<dbReference type="InterPro" id="IPR013783">
    <property type="entry name" value="Ig-like_fold"/>
</dbReference>
<feature type="compositionally biased region" description="Polar residues" evidence="8">
    <location>
        <begin position="1261"/>
        <end position="1274"/>
    </location>
</feature>
<keyword evidence="2" id="KW-0732">Signal</keyword>
<gene>
    <name evidence="11" type="ORF">SCF082_LOCUS36181</name>
</gene>
<feature type="compositionally biased region" description="Basic and acidic residues" evidence="8">
    <location>
        <begin position="3867"/>
        <end position="3878"/>
    </location>
</feature>
<dbReference type="SUPFAM" id="SSF81296">
    <property type="entry name" value="E set domains"/>
    <property type="match status" value="1"/>
</dbReference>
<feature type="domain" description="CCHC-type" evidence="10">
    <location>
        <begin position="2756"/>
        <end position="2769"/>
    </location>
</feature>
<evidence type="ECO:0000256" key="1">
    <source>
        <dbReference type="ARBA" id="ARBA00007835"/>
    </source>
</evidence>
<feature type="compositionally biased region" description="Low complexity" evidence="8">
    <location>
        <begin position="1309"/>
        <end position="1329"/>
    </location>
</feature>
<dbReference type="InterPro" id="IPR002909">
    <property type="entry name" value="IPT_dom"/>
</dbReference>
<organism evidence="11 12">
    <name type="scientific">Durusdinium trenchii</name>
    <dbReference type="NCBI Taxonomy" id="1381693"/>
    <lineage>
        <taxon>Eukaryota</taxon>
        <taxon>Sar</taxon>
        <taxon>Alveolata</taxon>
        <taxon>Dinophyceae</taxon>
        <taxon>Suessiales</taxon>
        <taxon>Symbiodiniaceae</taxon>
        <taxon>Durusdinium</taxon>
    </lineage>
</organism>
<evidence type="ECO:0000256" key="5">
    <source>
        <dbReference type="ARBA" id="ARBA00023098"/>
    </source>
</evidence>
<evidence type="ECO:0000256" key="4">
    <source>
        <dbReference type="ARBA" id="ARBA00022963"/>
    </source>
</evidence>
<evidence type="ECO:0000256" key="2">
    <source>
        <dbReference type="ARBA" id="ARBA00022729"/>
    </source>
</evidence>
<keyword evidence="7" id="KW-0479">Metal-binding</keyword>
<feature type="compositionally biased region" description="Basic and acidic residues" evidence="8">
    <location>
        <begin position="3172"/>
        <end position="3188"/>
    </location>
</feature>
<dbReference type="InterPro" id="IPR001878">
    <property type="entry name" value="Znf_CCHC"/>
</dbReference>
<evidence type="ECO:0000256" key="8">
    <source>
        <dbReference type="SAM" id="MobiDB-lite"/>
    </source>
</evidence>
<dbReference type="InterPro" id="IPR014756">
    <property type="entry name" value="Ig_E-set"/>
</dbReference>
<feature type="compositionally biased region" description="Acidic residues" evidence="8">
    <location>
        <begin position="1275"/>
        <end position="1294"/>
    </location>
</feature>
<keyword evidence="7" id="KW-0862">Zinc</keyword>
<dbReference type="Gene3D" id="2.60.40.10">
    <property type="entry name" value="Immunoglobulins"/>
    <property type="match status" value="2"/>
</dbReference>
<evidence type="ECO:0000313" key="12">
    <source>
        <dbReference type="Proteomes" id="UP001642464"/>
    </source>
</evidence>
<evidence type="ECO:0000256" key="7">
    <source>
        <dbReference type="PROSITE-ProRule" id="PRU00047"/>
    </source>
</evidence>
<dbReference type="Pfam" id="PF04916">
    <property type="entry name" value="Phospholip_B"/>
    <property type="match status" value="1"/>
</dbReference>
<keyword evidence="9" id="KW-1133">Transmembrane helix</keyword>
<dbReference type="InterPro" id="IPR029071">
    <property type="entry name" value="Ubiquitin-like_domsf"/>
</dbReference>
<feature type="region of interest" description="Disordered" evidence="8">
    <location>
        <begin position="4667"/>
        <end position="4698"/>
    </location>
</feature>
<evidence type="ECO:0000313" key="11">
    <source>
        <dbReference type="EMBL" id="CAK9074262.1"/>
    </source>
</evidence>
<keyword evidence="12" id="KW-1185">Reference proteome</keyword>
<keyword evidence="9" id="KW-0472">Membrane</keyword>
<dbReference type="Gene3D" id="3.80.10.10">
    <property type="entry name" value="Ribonuclease Inhibitor"/>
    <property type="match status" value="1"/>
</dbReference>
<feature type="region of interest" description="Disordered" evidence="8">
    <location>
        <begin position="1217"/>
        <end position="1329"/>
    </location>
</feature>
<accession>A0ABP0PDZ1</accession>
<evidence type="ECO:0000256" key="3">
    <source>
        <dbReference type="ARBA" id="ARBA00022801"/>
    </source>
</evidence>
<feature type="compositionally biased region" description="Acidic residues" evidence="8">
    <location>
        <begin position="4674"/>
        <end position="4683"/>
    </location>
</feature>
<dbReference type="Proteomes" id="UP001642464">
    <property type="component" value="Unassembled WGS sequence"/>
</dbReference>
<sequence length="5167" mass="582548">MKLSFRTMDGTLLDANFEASDFVYDVAHQLATQKSQQVSVRLTSQGTLLPPGCRLEECGLKEEDLIDVVFVAWMPPAKVANSLHEVLPRRMPDDLDVGGVTVLDASGIFVRSASRREEIAQELTSKMRPSLMVLDVRQCAFSPLSLLAIFQCLPEALEELWASRNHFDAEVLGCLKQKSLRLKVLDIGYNECNDLRQLPELLTEQMEQLILGDLEKLKAPTFEAALAKCPRLKSLEIHFNNRLGKSYLAIAQCSELRKLLAQYVHFSEEALQQILESCQQLEHVVLKGINDLSTVQRLKKLNLKVLQASLTPNHQILAEISTVQSDTLMIGIDFLEALEEHKLEDLSSTVEALKMSPATCIAWSAEAVNIAVLQAIGPRLCEVSGACNNTSDSVLSDLAQIPASCANLISLSVNYYEQIDPKDLVKVAAACPMLRDLHLNADDCDFQRAFIDEGVLALGQHCHMLQHLDMYDRVMADPAITLMKACEGWPLLRYLCLANCTRGDWESVSKIHELPAVLAGNCGKLETVVIYDDKMNRLFDTEFESRFALYGENDSNDSSYEWWFMTRAPSSDTVSPPLRSAEEARRCPEAILTLMERRPVGGSQPGLDLDRQIQEVDQTVEGIPDAELVLVLEIFQICLAKKGGSWINLISLGARRVELHPGSAVHVDAVALLDDDDDQLATCQVPQIQDFFAAFERSPLNYSQIIEEEVRKTWAESMAFAWSLCSQSLCDRVNFFRLLAVSEAAFLRWYPRVGHGKPVFPPGEDQLLSNVHVELGLAQRMSWRPRFLHWHNRIAIFPAPTVSLAWPAGAAGRRGLHAQGRHLHPSLEPQCLLEWNQTWVLFPAIQTSQNMLRCSLTCESPEREKREHPGRVWVDDARPRCVNRGEQLQELNESNESLSDSENPPLCIKEEEPCSEKQLVDEMVDGLGIHYNSNVDMLSSINPSLVHVNGGAELAIYGDFPGENLTWCGFEGVTYVDVARRVSPLELRCMAPRRTVGFGRVYLMHEDAFGQLTVRHEGKLTLEYVEPPELFEVHPQEVLDASTTLRVWGSSFRSLPELRCGFASRQKRQSFLTHRIPTWTWMGRVRCSTTLAERALRSFVMFSAKPLGIGMDPFMCVSYMMDGTWVYHLIDDFGTVEAVPFAPRVEDSLVAEFEEGEARSLQGHMRIFAGTHLGYDRGDLQFLKDVGNLTEWLEDRAMNLPPTTRQARDGMRTEQFTDGVHCGSTLPVVSSQPWYNETEKPGTKRPWGSCGNESFDEDWNLSFQNRSPQNQTELSDVENETEETTTSTEEDISDYSDANESNETELSDANESNETTTSTTANASGSDANESLPPIVEVWIAGGDFFVTREVGWDTSFVSTLAEFHSTHLILCPTPDSYSWKRLGDGAVKLHVSLNGTNLSVTITSWPRLLADFHFDCLIGPRRVPAKLIEAEWSGACCQLVLPDYRSYTLGCTVPAALDIPRLQPGGRRSKAAMAADDGQGGFQCRLISGSDPFDAEARYLETLNQTGWSRLHVRGISRGHRDPSSDALRVAYAAGFVEGAVTAERTWQHWENLFRYSYQNDSNPEYVKAKTFLLSNDQFVRRKIATSKDEYWTQMALIWAQLDGLVAGNAATCGKHCLDLMNFLFLQAEQDVWALHERPSTWTAASAAEYTRTSTHCSAIVRLAPNNSDLYMGHNTWIGYYSMLRLLKEYDLPVGGAADRVVQSGYYGQLYSGDDFYALSSGLTVQETTNSLYNKSTAALIQPECVLTWARTLLANRQATDGASWVKWFSPLNSGTINNQWMIAKMSEFKEKEDLPDGFLTVLEQMPGTIMWEDVTHILRAQGFWVSYNSPFFQKIREVSGAEDMEKRFGDAYSYTLNPRAKIFARDVGRATDFATVQHLLRYNDWQHDPLSAHGYEGPKEPNAPENAIAARYDLHPWPQVRKPFGNTDAKLCRAAECLQLRFSAVSGPTADQQAPFEWTGWMEEGLCADSLLRQGADWGFCDSDEDPILAGSFPVCVRVIPSNATSFYEYEPCQHRFTYVRQPHVDSISPRTGPSTGGTNVTLYGRYFPQARLGGLLCRFGPAAKVSPQILGHVDSISTCRRAARSSADLPTRPSTAYFNFVKELRGRIYPSFGSRRGGTLLDARWRQEGRGSVGEAANGQVHVPREEITNLELSQAMDDMDDVISGCKLKFFSPVPWSWVVSCCFGGPPATIVPATRISDEWGPPGPADGRCQSPPYAKFDYTESWKIMRVFPVEFDEKQQAEGFRLFISGENFLPSSTAMCRLGGRILGPAEVIGTNYTLLCHVPPTGFHLEASPQGITYEVEVAINGQDFVGATPPVLVRFVTATLVVTVRAPTCGHPAIGDASSSLSRWLLAVESDYLEELFTRGFLDHDLELFRTSPLLRSFADRLRPIIEISDLGDYLITKIASYLITMMNPPSTTGGSIPLQEYRRDVPPGWQPGDPSYPLRSYFEKMRLWYRVSNVEDESVGPLLAGRLYGRAAKVAMTLKIPRPDGRFDTGDAALARLSVDEVLDPTTGAVIQQAIPSGVQFLVDALRRAFGQQDQDLATEALEKFFSLQRGKLSLAEYAVEFDTRLDEASDRAGLQLNDVGKFFLWFKHSGMSTKVIDDIKLQVGGDYNRFQDARTLALRMMSPNRSDRDDTTIFYEDNLEESYNDNYGYDDSWNQDQWHGYEATEEGEWVYETDDTYYQDWSEEADEWQNFYEDETPWNYEEPWTSSYEAETQPTTSGAAQTEETFADQETYYKGKGKSKDGCFNCGSKWHQVRDCLMKSEKGKGHAYQSKGKFGGKGKGFRGRWTWRPSSWKGKGKGKFGYRGGSKGGFKGKSKKGHWFMTETSGPTSERTLNVQDGNIQVLGTTDRIDRSHTPEAFIIHSSSEDDIMKVRRAYAATSANEATSSEEPATAQKQPKNFDTTTWNFMFLAGEACSYFQVRGQERKGLLIDPGAASGLIGSETLRMLLKECVVDTPQFEFDKTTPVSGISGTSSSTLGQVTVPLRVGSMPITYTAEVLGGDGSLCPALVGNPTLRKLNATIFANWFDNGDGLMTMDGRQDEGTVAIKFFRLLLTESGHYILPTDNKESQKVHYMDKNKAILFSQKVALATLPQARAEGDRCENMALHSNVIPDDKMMTAHHAAQELPGQRPSNDNEQKQTNLPDAVQHPHDAVQHTAQALREESDQINESHDHTADGHSILDSQTQTAEKKQFHSCTTIHEEAEDDGENPKPANFTPSAILASEQESSDRYVHDVLPAEHDHLDVSKLNKRYKAIPEEYYTRSGLTPVTPGNFKSWFSKTRGRGLRWHAWELCSGSGRLSLCLLMAGLVVGFPVDYRYGWDINNAQHQSYLNQAYHEFKPGVVHAAPDCAPWSVSANTKDPRLRHQDRLRDRPGLQWLQEIFEKQDRQARGYNLEQPHNSAMWQEHLPENPVRLSRIKGNRSKQRVDQCMHGACDECQNPIKKSTSFGSNMRWNRCALRCSGHKGRAHSHLQGTGPNGLSRTSMAAVYPQTLCQRTKNDIIGYLNNKDLIDIGKWPDDCYHSVITHMYECVRCQLGRACPKSIEHSLIPGQCRHGKWPLGESPKEKAKADADPLTRWKNETRKEVLDTVDIKNMSSYGGFHIEDMHFLKKLLMETVHAALGLFDEALQQKKEYMHWIDDPVHMSLYKEIFGGVLVVKGVKVSLRPFTDGTAEPKLTMVSSYLRLHVYGHVKEWKIMPVHDLREMSHSQIHQAIDIDDWLITIYGVETDNDTAIKVMQWAADAYSMLDKSECHGCILGKALRHLQPPKGTVGHLITWIHGGVNYAIQEHNSDNNMIMKKITNYAREDICIMYLFRYVTKISEDMERSPQKMPTTSMEPMQVTPPHHEEQEPEDMDVERHGEKREGPDSRTVTIAPERKKQKTMLVKKDLEFLRHYFIATNKDRLVQLDFPENWKNDYNLMMTTTRKFLIKQYDERRKMLPELFHIEYKQNHFAYAKGEIYKVDQETNNIEDEDITPAIWKELDEADRNEVKQFVDEKAFKKIHKSQVTNDMVETDCRWVRKYKRYPDKTLRIKSRLCARGCLDSQKTQLTTWSTTATRLSQRILVSHAARCKKRTLESLDIAGAFLKGFNFDGIRRTLMKRGMNAPERTVIVYPPANVWRHLKELDSSFTVPYDDHTQYGLLCCKPIYGLNDAPLAWQFCLHDFITAQGATSSHLDENCWTWKENNEPIAMLTTHVDDLAISATPEFMNDIYNKFVTKFKKVTRQQLPFDHCGCEYSRTGDGYFIGQKEFAKRMKPAAVPDRADDSPLNPPEVSDLRSILGALLWITATRLDVIADVSLLQSRVTKAEVQDIKNANEVLKKVVEHADMGLHYRFFKHKAKRLAVIHDASAASKGRSYAQEGVIICLTDDAWQDTKISYDHTCTTEEDDDKHGGVMHVLYSHGAKSKRISYSTSHGETLAMVNALEAATLCMIRLSEITHSEKKPSLQQLIAIQSQGNACLPMDMYCDARDVFELVTGTKTLPQDKTQRLYVLAVKEARLDGRIRMVALIPTQCMLADSLTKSLEHDSMYLLLSTGLVKMYGVKDHPIIFRVLPTARDFSENDLQKDDKEIYEKFGEKAKVSFATFLLGLITKNKLMMVMLAMSSAAQAHEFDRAPTEEDSEMWSIYMLILYTIVVAMAVQLVMHYILKKKESKPKVMVKEEPSSDDAMEVDFEASSKNRKRARELTKEQDIEKLKDKIASYEDLTEKLQRSKEQNKTSADDWYRRYQDAKDDLDAAKTERDDAREDRDKHRSMLYEEYNKQVDLRNRIETLENQLQTEKDRLDGMKKAYDLAEKRNKDLEKRLVEAEREAKMTRSLAPIPSPTTPQSAVIQLEKEKFPERVYNTGNGTKYHSEGCHHLSSLAKAYTKCLHCTRSNRRMSRLWAIYHSPWQERCGCGSNLGADVRYCIFGEDERAVEVPLASLASEREVVCTTPHWEIQPLGAVSERVLVRLSSNGVGTSRRPSAYVTFVKTLEVGAVAYPYAHTVEPNEGPVEGGTIVRAYGHHFRPNGQEIILQCVFGSRTSQALVISDTELHCTSPPVDGAFSPTGHLASFDVQTIPTAPMVKGTTPASNQQPLTQLTFYYRRFVPSISWVEPLSGPEFGNTLVSLRSDVPLLNSKNIKCLFGNIQVSLFMVTQNEAVFLAKGRTSRPQGRLAV</sequence>
<dbReference type="InterPro" id="IPR007000">
    <property type="entry name" value="PLipase_B-like"/>
</dbReference>
<proteinExistence type="inferred from homology"/>
<comment type="similarity">
    <text evidence="1">Belongs to the phospholipase B-like family.</text>
</comment>
<dbReference type="EMBL" id="CAXAMM010035446">
    <property type="protein sequence ID" value="CAK9074262.1"/>
    <property type="molecule type" value="Genomic_DNA"/>
</dbReference>
<dbReference type="Pfam" id="PF01833">
    <property type="entry name" value="TIG"/>
    <property type="match status" value="2"/>
</dbReference>
<dbReference type="CDD" id="cd00102">
    <property type="entry name" value="IPT"/>
    <property type="match status" value="1"/>
</dbReference>
<feature type="compositionally biased region" description="Polar residues" evidence="8">
    <location>
        <begin position="3142"/>
        <end position="3154"/>
    </location>
</feature>
<keyword evidence="7" id="KW-0863">Zinc-finger</keyword>
<feature type="region of interest" description="Disordered" evidence="8">
    <location>
        <begin position="2806"/>
        <end position="2831"/>
    </location>
</feature>
<keyword evidence="3" id="KW-0378">Hydrolase</keyword>
<keyword evidence="4" id="KW-0442">Lipid degradation</keyword>
<dbReference type="PROSITE" id="PS50158">
    <property type="entry name" value="ZF_CCHC"/>
    <property type="match status" value="1"/>
</dbReference>
<keyword evidence="6" id="KW-0325">Glycoprotein</keyword>
<feature type="region of interest" description="Disordered" evidence="8">
    <location>
        <begin position="3836"/>
        <end position="3880"/>
    </location>
</feature>
<feature type="region of interest" description="Disordered" evidence="8">
    <location>
        <begin position="3134"/>
        <end position="3190"/>
    </location>
</feature>
<dbReference type="Gene3D" id="3.60.60.30">
    <property type="match status" value="1"/>
</dbReference>
<evidence type="ECO:0000256" key="6">
    <source>
        <dbReference type="ARBA" id="ARBA00023180"/>
    </source>
</evidence>
<dbReference type="SUPFAM" id="SSF54236">
    <property type="entry name" value="Ubiquitin-like"/>
    <property type="match status" value="1"/>
</dbReference>
<name>A0ABP0PDZ1_9DINO</name>
<keyword evidence="9" id="KW-0812">Transmembrane</keyword>
<dbReference type="InterPro" id="IPR032675">
    <property type="entry name" value="LRR_dom_sf"/>
</dbReference>
<evidence type="ECO:0000259" key="10">
    <source>
        <dbReference type="PROSITE" id="PS50158"/>
    </source>
</evidence>
<dbReference type="PANTHER" id="PTHR12370">
    <property type="entry name" value="PHOSPHOLIPASE B-RELATED"/>
    <property type="match status" value="1"/>
</dbReference>
<dbReference type="SUPFAM" id="SSF52047">
    <property type="entry name" value="RNI-like"/>
    <property type="match status" value="1"/>
</dbReference>
<dbReference type="CDD" id="cd00603">
    <property type="entry name" value="IPT_PCSR"/>
    <property type="match status" value="1"/>
</dbReference>